<protein>
    <submittedName>
        <fullName evidence="1">LGFP repeat-containing protein</fullName>
    </submittedName>
</protein>
<dbReference type="InterPro" id="IPR011047">
    <property type="entry name" value="Quinoprotein_ADH-like_sf"/>
</dbReference>
<gene>
    <name evidence="1" type="ORF">FBZ93_110212</name>
</gene>
<proteinExistence type="predicted"/>
<accession>A0A560LE40</accession>
<dbReference type="SUPFAM" id="SSF50998">
    <property type="entry name" value="Quinoprotein alcohol dehydrogenase-like"/>
    <property type="match status" value="1"/>
</dbReference>
<dbReference type="Pfam" id="PF08310">
    <property type="entry name" value="LGFP"/>
    <property type="match status" value="2"/>
</dbReference>
<dbReference type="InterPro" id="IPR015943">
    <property type="entry name" value="WD40/YVTN_repeat-like_dom_sf"/>
</dbReference>
<dbReference type="Gene3D" id="2.130.10.10">
    <property type="entry name" value="YVTN repeat-like/Quinoprotein amine dehydrogenase"/>
    <property type="match status" value="1"/>
</dbReference>
<comment type="caution">
    <text evidence="1">The sequence shown here is derived from an EMBL/GenBank/DDBJ whole genome shotgun (WGS) entry which is preliminary data.</text>
</comment>
<dbReference type="OrthoDB" id="7484843at2"/>
<dbReference type="Proteomes" id="UP000321304">
    <property type="component" value="Unassembled WGS sequence"/>
</dbReference>
<keyword evidence="2" id="KW-1185">Reference proteome</keyword>
<organism evidence="1 2">
    <name type="scientific">Bradyrhizobium macuxiense</name>
    <dbReference type="NCBI Taxonomy" id="1755647"/>
    <lineage>
        <taxon>Bacteria</taxon>
        <taxon>Pseudomonadati</taxon>
        <taxon>Pseudomonadota</taxon>
        <taxon>Alphaproteobacteria</taxon>
        <taxon>Hyphomicrobiales</taxon>
        <taxon>Nitrobacteraceae</taxon>
        <taxon>Bradyrhizobium</taxon>
    </lineage>
</organism>
<dbReference type="AlphaFoldDB" id="A0A560LE40"/>
<evidence type="ECO:0000313" key="2">
    <source>
        <dbReference type="Proteomes" id="UP000321304"/>
    </source>
</evidence>
<evidence type="ECO:0000313" key="1">
    <source>
        <dbReference type="EMBL" id="TWB93607.1"/>
    </source>
</evidence>
<sequence>MLLLSDHQRSLAKRVCTLVVTFFLILPGSAWRAAAQAPPLVASKSVLTQHNDNARTGAYLAETALKPSTVSPSTFGRLYARHVNGQIAAQPLYVHGLQTAEGVKNVVIVATQNNGIYAFDADDLDPNPDKALWQTTLIGSDGYGAQEVPGMDRNLPNDTRTICGQTHGAMGITSAPVIDPVDGKLYVAAWMAPPNIDHGGTILTTYTARHTIFVVDLKGLGSSTRAVPLTDIAIPSPPNLFDPNAFDPNKELSRPALLLNRGMLYVAFGGLVCDDGGGDPNTRAHSRGWVVAYKTQDLLDRPYSHSSPMPPAAYFNTSFDQQGQAWMAGIWQSGQGLAADQDGVYFTTGNAMGPHAGQALGESIVRLSPSSASSGGAHNFSVRSYKVDRANELDGGDTDLGSGGVVLLPEGRLVAGGKEGRLYILDRTTMTPLRLPSLSHGANDGLLAYTNTWHPEIALEDYAKFQMFGPNIHGAPVVWTDSSHQTHLYAMPEKAFFTRHTLKGDGSIDPALRRQSSIYRSPDGMPGGVVSLSANGSTDGIVWASVPKRDVLNEIGPGRLLAFDAETLAHLWIDDENVAFAKFTPPTVANGKVFRPTFGGELIVYGLLHGRTPQTVCNNALEAYRVYGGAAALGGPAPAPAAPRTDLTLDRYWFDKNKAFHAAQYQSSILYSPTTCGHVVRGPIWQAYQGKEALLGLPITDDESTSGDRLKIMVDPKPEDADMPLRYTHFERGSIFSSPRTGAHEIHGPIRDKWAALGWDRGLGFPKTDVMTEGRTQHSEFLKFNFLWPAPEDIESAIYSSQTTGTHAMVGGIYAYWQLHPDLGLPTDDEHDGRAPDNRAARVQDFENGTIYWILNANPFEVFPVWKPGSPAKWFDATDDEIKRTAWNFTDVNLATWALASRAATGFCALRGFVGGIFTGDQVNGHRGIVCWFQGAKYFDSRDTELASQTWRLTSPQLDNNAWAVAGRTSNEYCHNRGFVSGFFTGNQGNGLLGIVCVGAPGDAQDAQQADVDASGWSFTDVNTVTWAQAARAGHHVCIESRFHRNATGGHFAGHQVGGARELVCVR</sequence>
<reference evidence="1 2" key="1">
    <citation type="submission" date="2019-06" db="EMBL/GenBank/DDBJ databases">
        <title>Genomic Encyclopedia of Type Strains, Phase IV (KMG-V): Genome sequencing to study the core and pangenomes of soil and plant-associated prokaryotes.</title>
        <authorList>
            <person name="Whitman W."/>
        </authorList>
    </citation>
    <scope>NUCLEOTIDE SEQUENCE [LARGE SCALE GENOMIC DNA]</scope>
    <source>
        <strain evidence="1 2">BR 10355</strain>
    </source>
</reference>
<dbReference type="RefSeq" id="WP_146989767.1">
    <property type="nucleotide sequence ID" value="NZ_VITY01000010.1"/>
</dbReference>
<dbReference type="InterPro" id="IPR013207">
    <property type="entry name" value="LGFP"/>
</dbReference>
<dbReference type="EMBL" id="VITY01000010">
    <property type="protein sequence ID" value="TWB93607.1"/>
    <property type="molecule type" value="Genomic_DNA"/>
</dbReference>
<name>A0A560LE40_9BRAD</name>